<dbReference type="EMBL" id="JACWLN010000005">
    <property type="protein sequence ID" value="MBD1261568.1"/>
    <property type="molecule type" value="Genomic_DNA"/>
</dbReference>
<dbReference type="SUPFAM" id="SSF47384">
    <property type="entry name" value="Homodimeric domain of signal transducing histidine kinase"/>
    <property type="match status" value="1"/>
</dbReference>
<evidence type="ECO:0000256" key="3">
    <source>
        <dbReference type="ARBA" id="ARBA00022553"/>
    </source>
</evidence>
<feature type="domain" description="Response regulatory" evidence="7">
    <location>
        <begin position="390"/>
        <end position="509"/>
    </location>
</feature>
<dbReference type="Proteomes" id="UP000651837">
    <property type="component" value="Unassembled WGS sequence"/>
</dbReference>
<evidence type="ECO:0000313" key="9">
    <source>
        <dbReference type="EMBL" id="PWK22905.1"/>
    </source>
</evidence>
<dbReference type="CDD" id="cd16922">
    <property type="entry name" value="HATPase_EvgS-ArcB-TorS-like"/>
    <property type="match status" value="1"/>
</dbReference>
<dbReference type="Gene3D" id="3.40.50.2300">
    <property type="match status" value="1"/>
</dbReference>
<evidence type="ECO:0000256" key="1">
    <source>
        <dbReference type="ARBA" id="ARBA00000085"/>
    </source>
</evidence>
<dbReference type="AlphaFoldDB" id="A0A316DYA3"/>
<keyword evidence="11" id="KW-1185">Reference proteome</keyword>
<dbReference type="Gene3D" id="3.30.565.10">
    <property type="entry name" value="Histidine kinase-like ATPase, C-terminal domain"/>
    <property type="match status" value="1"/>
</dbReference>
<dbReference type="InterPro" id="IPR005467">
    <property type="entry name" value="His_kinase_dom"/>
</dbReference>
<dbReference type="InterPro" id="IPR036890">
    <property type="entry name" value="HATPase_C_sf"/>
</dbReference>
<dbReference type="InterPro" id="IPR011006">
    <property type="entry name" value="CheY-like_superfamily"/>
</dbReference>
<dbReference type="CDD" id="cd17546">
    <property type="entry name" value="REC_hyHK_CKI1_RcsC-like"/>
    <property type="match status" value="1"/>
</dbReference>
<reference evidence="8 11" key="2">
    <citation type="submission" date="2020-07" db="EMBL/GenBank/DDBJ databases">
        <title>The draft genome sequence of Maribacter polysiphoniae KCTC 22021.</title>
        <authorList>
            <person name="Mu L."/>
        </authorList>
    </citation>
    <scope>NUCLEOTIDE SEQUENCE [LARGE SCALE GENOMIC DNA]</scope>
    <source>
        <strain evidence="8 11">KCTC 22021</strain>
    </source>
</reference>
<organism evidence="9 10">
    <name type="scientific">Maribacter polysiphoniae</name>
    <dbReference type="NCBI Taxonomy" id="429344"/>
    <lineage>
        <taxon>Bacteria</taxon>
        <taxon>Pseudomonadati</taxon>
        <taxon>Bacteroidota</taxon>
        <taxon>Flavobacteriia</taxon>
        <taxon>Flavobacteriales</taxon>
        <taxon>Flavobacteriaceae</taxon>
        <taxon>Maribacter</taxon>
    </lineage>
</organism>
<protein>
    <recommendedName>
        <fullName evidence="2">histidine kinase</fullName>
        <ecNumber evidence="2">2.7.13.3</ecNumber>
    </recommendedName>
</protein>
<evidence type="ECO:0000256" key="4">
    <source>
        <dbReference type="ARBA" id="ARBA00023012"/>
    </source>
</evidence>
<evidence type="ECO:0000256" key="2">
    <source>
        <dbReference type="ARBA" id="ARBA00012438"/>
    </source>
</evidence>
<evidence type="ECO:0000313" key="11">
    <source>
        <dbReference type="Proteomes" id="UP000651837"/>
    </source>
</evidence>
<comment type="caution">
    <text evidence="9">The sequence shown here is derived from an EMBL/GenBank/DDBJ whole genome shotgun (WGS) entry which is preliminary data.</text>
</comment>
<dbReference type="RefSeq" id="WP_109651772.1">
    <property type="nucleotide sequence ID" value="NZ_JACWLN010000005.1"/>
</dbReference>
<dbReference type="PROSITE" id="PS50109">
    <property type="entry name" value="HIS_KIN"/>
    <property type="match status" value="1"/>
</dbReference>
<name>A0A316DYA3_9FLAO</name>
<feature type="modified residue" description="4-aspartylphosphate" evidence="5">
    <location>
        <position position="440"/>
    </location>
</feature>
<keyword evidence="3 5" id="KW-0597">Phosphoprotein</keyword>
<dbReference type="SMART" id="SM00448">
    <property type="entry name" value="REC"/>
    <property type="match status" value="1"/>
</dbReference>
<evidence type="ECO:0000313" key="8">
    <source>
        <dbReference type="EMBL" id="MBD1261568.1"/>
    </source>
</evidence>
<dbReference type="PRINTS" id="PR00344">
    <property type="entry name" value="BCTRLSENSOR"/>
</dbReference>
<dbReference type="GO" id="GO:0000155">
    <property type="term" value="F:phosphorelay sensor kinase activity"/>
    <property type="evidence" value="ECO:0007669"/>
    <property type="project" value="InterPro"/>
</dbReference>
<reference evidence="9 10" key="1">
    <citation type="submission" date="2018-05" db="EMBL/GenBank/DDBJ databases">
        <title>Genomic Encyclopedia of Archaeal and Bacterial Type Strains, Phase II (KMG-II): from individual species to whole genera.</title>
        <authorList>
            <person name="Goeker M."/>
        </authorList>
    </citation>
    <scope>NUCLEOTIDE SEQUENCE [LARGE SCALE GENOMIC DNA]</scope>
    <source>
        <strain evidence="9 10">DSM 23514</strain>
    </source>
</reference>
<dbReference type="InterPro" id="IPR001789">
    <property type="entry name" value="Sig_transdc_resp-reg_receiver"/>
</dbReference>
<gene>
    <name evidence="8" type="ORF">HZY62_13270</name>
    <name evidence="9" type="ORF">LX92_02844</name>
</gene>
<dbReference type="EC" id="2.7.13.3" evidence="2"/>
<proteinExistence type="predicted"/>
<dbReference type="SMART" id="SM00387">
    <property type="entry name" value="HATPase_c"/>
    <property type="match status" value="1"/>
</dbReference>
<dbReference type="SUPFAM" id="SSF52172">
    <property type="entry name" value="CheY-like"/>
    <property type="match status" value="1"/>
</dbReference>
<dbReference type="FunFam" id="3.30.565.10:FF:000010">
    <property type="entry name" value="Sensor histidine kinase RcsC"/>
    <property type="match status" value="1"/>
</dbReference>
<evidence type="ECO:0000256" key="5">
    <source>
        <dbReference type="PROSITE-ProRule" id="PRU00169"/>
    </source>
</evidence>
<keyword evidence="9" id="KW-0418">Kinase</keyword>
<dbReference type="Proteomes" id="UP000245667">
    <property type="component" value="Unassembled WGS sequence"/>
</dbReference>
<dbReference type="InterPro" id="IPR003594">
    <property type="entry name" value="HATPase_dom"/>
</dbReference>
<dbReference type="SMART" id="SM00388">
    <property type="entry name" value="HisKA"/>
    <property type="match status" value="1"/>
</dbReference>
<feature type="domain" description="Histidine kinase" evidence="6">
    <location>
        <begin position="142"/>
        <end position="361"/>
    </location>
</feature>
<dbReference type="OrthoDB" id="1046984at2"/>
<dbReference type="Pfam" id="PF00072">
    <property type="entry name" value="Response_reg"/>
    <property type="match status" value="1"/>
</dbReference>
<dbReference type="InterPro" id="IPR036097">
    <property type="entry name" value="HisK_dim/P_sf"/>
</dbReference>
<dbReference type="SUPFAM" id="SSF55874">
    <property type="entry name" value="ATPase domain of HSP90 chaperone/DNA topoisomerase II/histidine kinase"/>
    <property type="match status" value="1"/>
</dbReference>
<dbReference type="Gene3D" id="1.10.287.130">
    <property type="match status" value="1"/>
</dbReference>
<dbReference type="Pfam" id="PF00512">
    <property type="entry name" value="HisKA"/>
    <property type="match status" value="1"/>
</dbReference>
<keyword evidence="9" id="KW-0808">Transferase</keyword>
<accession>A0A316DYA3</accession>
<evidence type="ECO:0000313" key="10">
    <source>
        <dbReference type="Proteomes" id="UP000245667"/>
    </source>
</evidence>
<dbReference type="PANTHER" id="PTHR45339:SF1">
    <property type="entry name" value="HYBRID SIGNAL TRANSDUCTION HISTIDINE KINASE J"/>
    <property type="match status" value="1"/>
</dbReference>
<dbReference type="InterPro" id="IPR004358">
    <property type="entry name" value="Sig_transdc_His_kin-like_C"/>
</dbReference>
<dbReference type="Pfam" id="PF02518">
    <property type="entry name" value="HATPase_c"/>
    <property type="match status" value="1"/>
</dbReference>
<dbReference type="PROSITE" id="PS50110">
    <property type="entry name" value="RESPONSE_REGULATORY"/>
    <property type="match status" value="1"/>
</dbReference>
<comment type="catalytic activity">
    <reaction evidence="1">
        <text>ATP + protein L-histidine = ADP + protein N-phospho-L-histidine.</text>
        <dbReference type="EC" id="2.7.13.3"/>
    </reaction>
</comment>
<dbReference type="CDD" id="cd00082">
    <property type="entry name" value="HisKA"/>
    <property type="match status" value="1"/>
</dbReference>
<keyword evidence="4" id="KW-0902">Two-component regulatory system</keyword>
<dbReference type="InterPro" id="IPR003661">
    <property type="entry name" value="HisK_dim/P_dom"/>
</dbReference>
<evidence type="ECO:0000259" key="7">
    <source>
        <dbReference type="PROSITE" id="PS50110"/>
    </source>
</evidence>
<sequence length="510" mass="58174">MTLLSQYKEQYINQSIQFVVIDLDGKVLESDQTFITLKQGGFIYDVHPFFISYSSILDSTEDSMTYNCVHLGERDMELITDVRIIKKDNHLLLVIYDLTEHYVSYQRIAQARNESIINSELVVLKNMELEERERFKNAFIQNFSHELRNPLTSIISITNLLEKTNLDNEQHQMVDFLKESNTNLRLLLDDILSISMIASGRLQLRNKVFNLLKLLELIAFTYTSKTKGTSITFLMDHDKKIPEFIEGDRLRLFQVLTNLLDNAIKFTEKGTIALKVVLNQKRANKVSLRFEVNDTGIGIPSEKMNSVFESFTQLNEEGKKEGAGLGLSIVKGLVELMGSEIKAESKSGKGSSFYFDVTLTYAMNLASKPIGNTASKKVDITKLKGDRKYKVLLVEDDERTQMVLFKTLMDTNLFFIDLVNDGAMVFETVINNNYDIILMDVDLPNVSGDQITKLIRDFPFKNIKNIPIIGVTANVFEDNIDNYLKIGMNAVVPKPFDFNELLKAIVKLLK</sequence>
<dbReference type="EMBL" id="QGGQ01000006">
    <property type="protein sequence ID" value="PWK22905.1"/>
    <property type="molecule type" value="Genomic_DNA"/>
</dbReference>
<dbReference type="PANTHER" id="PTHR45339">
    <property type="entry name" value="HYBRID SIGNAL TRANSDUCTION HISTIDINE KINASE J"/>
    <property type="match status" value="1"/>
</dbReference>
<evidence type="ECO:0000259" key="6">
    <source>
        <dbReference type="PROSITE" id="PS50109"/>
    </source>
</evidence>